<feature type="transmembrane region" description="Helical" evidence="6">
    <location>
        <begin position="435"/>
        <end position="456"/>
    </location>
</feature>
<feature type="transmembrane region" description="Helical" evidence="6">
    <location>
        <begin position="72"/>
        <end position="96"/>
    </location>
</feature>
<feature type="transmembrane region" description="Helical" evidence="6">
    <location>
        <begin position="215"/>
        <end position="237"/>
    </location>
</feature>
<keyword evidence="4 6" id="KW-1133">Transmembrane helix</keyword>
<evidence type="ECO:0000256" key="4">
    <source>
        <dbReference type="ARBA" id="ARBA00022989"/>
    </source>
</evidence>
<reference evidence="7 8" key="1">
    <citation type="journal article" date="2024" name="Plant J.">
        <title>Genome sequences and population genomics reveal climatic adaptation and genomic divergence between two closely related sweetgum species.</title>
        <authorList>
            <person name="Xu W.Q."/>
            <person name="Ren C.Q."/>
            <person name="Zhang X.Y."/>
            <person name="Comes H.P."/>
            <person name="Liu X.H."/>
            <person name="Li Y.G."/>
            <person name="Kettle C.J."/>
            <person name="Jalonen R."/>
            <person name="Gaisberger H."/>
            <person name="Ma Y.Z."/>
            <person name="Qiu Y.X."/>
        </authorList>
    </citation>
    <scope>NUCLEOTIDE SEQUENCE [LARGE SCALE GENOMIC DNA]</scope>
    <source>
        <strain evidence="7">Hangzhou</strain>
    </source>
</reference>
<comment type="caution">
    <text evidence="7">The sequence shown here is derived from an EMBL/GenBank/DDBJ whole genome shotgun (WGS) entry which is preliminary data.</text>
</comment>
<dbReference type="AlphaFoldDB" id="A0AAP0X9H9"/>
<gene>
    <name evidence="7" type="ORF">L1049_008730</name>
</gene>
<dbReference type="Pfam" id="PF01554">
    <property type="entry name" value="MatE"/>
    <property type="match status" value="2"/>
</dbReference>
<feature type="transmembrane region" description="Helical" evidence="6">
    <location>
        <begin position="258"/>
        <end position="283"/>
    </location>
</feature>
<dbReference type="InterPro" id="IPR045069">
    <property type="entry name" value="MATE_euk"/>
</dbReference>
<feature type="transmembrane region" description="Helical" evidence="6">
    <location>
        <begin position="147"/>
        <end position="171"/>
    </location>
</feature>
<accession>A0AAP0X9H9</accession>
<feature type="transmembrane region" description="Helical" evidence="6">
    <location>
        <begin position="183"/>
        <end position="203"/>
    </location>
</feature>
<evidence type="ECO:0000313" key="8">
    <source>
        <dbReference type="Proteomes" id="UP001415857"/>
    </source>
</evidence>
<proteinExistence type="inferred from homology"/>
<feature type="transmembrane region" description="Helical" evidence="6">
    <location>
        <begin position="332"/>
        <end position="356"/>
    </location>
</feature>
<dbReference type="PANTHER" id="PTHR11206">
    <property type="entry name" value="MULTIDRUG RESISTANCE PROTEIN"/>
    <property type="match status" value="1"/>
</dbReference>
<feature type="transmembrane region" description="Helical" evidence="6">
    <location>
        <begin position="289"/>
        <end position="311"/>
    </location>
</feature>
<dbReference type="GO" id="GO:1990961">
    <property type="term" value="P:xenobiotic detoxification by transmembrane export across the plasma membrane"/>
    <property type="evidence" value="ECO:0007669"/>
    <property type="project" value="InterPro"/>
</dbReference>
<dbReference type="CDD" id="cd13132">
    <property type="entry name" value="MATE_eukaryotic"/>
    <property type="match status" value="1"/>
</dbReference>
<organism evidence="7 8">
    <name type="scientific">Liquidambar formosana</name>
    <name type="common">Formosan gum</name>
    <dbReference type="NCBI Taxonomy" id="63359"/>
    <lineage>
        <taxon>Eukaryota</taxon>
        <taxon>Viridiplantae</taxon>
        <taxon>Streptophyta</taxon>
        <taxon>Embryophyta</taxon>
        <taxon>Tracheophyta</taxon>
        <taxon>Spermatophyta</taxon>
        <taxon>Magnoliopsida</taxon>
        <taxon>eudicotyledons</taxon>
        <taxon>Gunneridae</taxon>
        <taxon>Pentapetalae</taxon>
        <taxon>Saxifragales</taxon>
        <taxon>Altingiaceae</taxon>
        <taxon>Liquidambar</taxon>
    </lineage>
</organism>
<dbReference type="GO" id="GO:0016020">
    <property type="term" value="C:membrane"/>
    <property type="evidence" value="ECO:0007669"/>
    <property type="project" value="UniProtKB-SubCell"/>
</dbReference>
<evidence type="ECO:0000256" key="6">
    <source>
        <dbReference type="RuleBase" id="RU004914"/>
    </source>
</evidence>
<evidence type="ECO:0000256" key="3">
    <source>
        <dbReference type="ARBA" id="ARBA00022692"/>
    </source>
</evidence>
<comment type="subcellular location">
    <subcellularLocation>
        <location evidence="1">Membrane</location>
        <topology evidence="1">Multi-pass membrane protein</topology>
    </subcellularLocation>
</comment>
<dbReference type="EMBL" id="JBBPBK010000002">
    <property type="protein sequence ID" value="KAK9290560.1"/>
    <property type="molecule type" value="Genomic_DNA"/>
</dbReference>
<comment type="similarity">
    <text evidence="2 6">Belongs to the multi antimicrobial extrusion (MATE) (TC 2.A.66.1) family.</text>
</comment>
<dbReference type="GO" id="GO:0042910">
    <property type="term" value="F:xenobiotic transmembrane transporter activity"/>
    <property type="evidence" value="ECO:0007669"/>
    <property type="project" value="InterPro"/>
</dbReference>
<evidence type="ECO:0000256" key="5">
    <source>
        <dbReference type="ARBA" id="ARBA00023136"/>
    </source>
</evidence>
<dbReference type="NCBIfam" id="TIGR00797">
    <property type="entry name" value="matE"/>
    <property type="match status" value="1"/>
</dbReference>
<feature type="transmembrane region" description="Helical" evidence="6">
    <location>
        <begin position="376"/>
        <end position="400"/>
    </location>
</feature>
<evidence type="ECO:0000313" key="7">
    <source>
        <dbReference type="EMBL" id="KAK9290560.1"/>
    </source>
</evidence>
<evidence type="ECO:0000256" key="2">
    <source>
        <dbReference type="ARBA" id="ARBA00010199"/>
    </source>
</evidence>
<feature type="transmembrane region" description="Helical" evidence="6">
    <location>
        <begin position="35"/>
        <end position="60"/>
    </location>
</feature>
<keyword evidence="5 6" id="KW-0472">Membrane</keyword>
<feature type="transmembrane region" description="Helical" evidence="6">
    <location>
        <begin position="407"/>
        <end position="429"/>
    </location>
</feature>
<keyword evidence="3 6" id="KW-0812">Transmembrane</keyword>
<sequence length="491" mass="54288">MGSAINNRMEEPLLGSEARNISDFKGRVWEESKKIWRIAFPAILARVTSFGILVVTQAFIGQIGELDLAAYALIQIITVRFANGILLGMSSATETLCGQAFGARQYHMLGVYLQRSWIINLITATILVPVFIYTTPIFILLGEEEDIAIAAGTISLWFIPILYYFVFSLTIQKYLQSQLKNMIVGWLSASSFVLHVLLSWIFVNKLNLGIPGAMGAMIISSWLLVFGQFVYIFGGWCPNTWKGFTTDAFYDLWPVIKLSISSGVMLCLELWYNAVLVLLAGYMKDAETAISAFSICLNVIAWIFMISLGFLGTACVRVSNELGRGNAKAAKFSIKVILCTSLCIGVFFWILCLVLGRKIAYLFTSSEDIAKSVSSLSVLLAFSVLLNSVQPVLSGVAVGAGRQSMVAYVNLGSYYVIGVPIGVLLAYVADLEVQGIWIGMMCGVILQTLVLGYITWRTDWDDQVNKASERLNKWFLKPSEDESSNHRPTQD</sequence>
<evidence type="ECO:0000256" key="1">
    <source>
        <dbReference type="ARBA" id="ARBA00004141"/>
    </source>
</evidence>
<dbReference type="InterPro" id="IPR002528">
    <property type="entry name" value="MATE_fam"/>
</dbReference>
<feature type="transmembrane region" description="Helical" evidence="6">
    <location>
        <begin position="117"/>
        <end position="141"/>
    </location>
</feature>
<dbReference type="GO" id="GO:0015297">
    <property type="term" value="F:antiporter activity"/>
    <property type="evidence" value="ECO:0007669"/>
    <property type="project" value="InterPro"/>
</dbReference>
<name>A0AAP0X9H9_LIQFO</name>
<protein>
    <recommendedName>
        <fullName evidence="6">Protein DETOXIFICATION</fullName>
    </recommendedName>
    <alternativeName>
        <fullName evidence="6">Multidrug and toxic compound extrusion protein</fullName>
    </alternativeName>
</protein>
<keyword evidence="8" id="KW-1185">Reference proteome</keyword>
<dbReference type="Proteomes" id="UP001415857">
    <property type="component" value="Unassembled WGS sequence"/>
</dbReference>